<dbReference type="GO" id="GO:0016020">
    <property type="term" value="C:membrane"/>
    <property type="evidence" value="ECO:0007669"/>
    <property type="project" value="UniProtKB-SubCell"/>
</dbReference>
<comment type="catalytic activity">
    <reaction evidence="11">
        <text>O-phospho-L-tyrosyl-[protein] + H2O = L-tyrosyl-[protein] + phosphate</text>
        <dbReference type="Rhea" id="RHEA:10684"/>
        <dbReference type="Rhea" id="RHEA-COMP:10136"/>
        <dbReference type="Rhea" id="RHEA-COMP:20101"/>
        <dbReference type="ChEBI" id="CHEBI:15377"/>
        <dbReference type="ChEBI" id="CHEBI:43474"/>
        <dbReference type="ChEBI" id="CHEBI:46858"/>
        <dbReference type="ChEBI" id="CHEBI:61978"/>
        <dbReference type="EC" id="3.1.3.48"/>
    </reaction>
</comment>
<dbReference type="OMA" id="FQVRACS"/>
<comment type="caution">
    <text evidence="17">The sequence shown here is derived from an EMBL/GenBank/DDBJ whole genome shotgun (WGS) entry which is preliminary data.</text>
</comment>
<feature type="transmembrane region" description="Helical" evidence="12">
    <location>
        <begin position="7"/>
        <end position="27"/>
    </location>
</feature>
<dbReference type="SMART" id="SM00409">
    <property type="entry name" value="IG"/>
    <property type="match status" value="2"/>
</dbReference>
<dbReference type="SUPFAM" id="SSF48726">
    <property type="entry name" value="Immunoglobulin"/>
    <property type="match status" value="2"/>
</dbReference>
<dbReference type="InterPro" id="IPR003595">
    <property type="entry name" value="Tyr_Pase_cat"/>
</dbReference>
<organism evidence="17 18">
    <name type="scientific">Lucilia cuprina</name>
    <name type="common">Green bottle fly</name>
    <name type="synonym">Australian sheep blowfly</name>
    <dbReference type="NCBI Taxonomy" id="7375"/>
    <lineage>
        <taxon>Eukaryota</taxon>
        <taxon>Metazoa</taxon>
        <taxon>Ecdysozoa</taxon>
        <taxon>Arthropoda</taxon>
        <taxon>Hexapoda</taxon>
        <taxon>Insecta</taxon>
        <taxon>Pterygota</taxon>
        <taxon>Neoptera</taxon>
        <taxon>Endopterygota</taxon>
        <taxon>Diptera</taxon>
        <taxon>Brachycera</taxon>
        <taxon>Muscomorpha</taxon>
        <taxon>Oestroidea</taxon>
        <taxon>Calliphoridae</taxon>
        <taxon>Luciliinae</taxon>
        <taxon>Lucilia</taxon>
    </lineage>
</organism>
<proteinExistence type="predicted"/>
<dbReference type="STRING" id="7375.A0A0L0BLG0"/>
<evidence type="ECO:0000256" key="6">
    <source>
        <dbReference type="ARBA" id="ARBA00022912"/>
    </source>
</evidence>
<dbReference type="InterPro" id="IPR013151">
    <property type="entry name" value="Immunoglobulin_dom"/>
</dbReference>
<protein>
    <recommendedName>
        <fullName evidence="2">protein-tyrosine-phosphatase</fullName>
        <ecNumber evidence="2">3.1.3.48</ecNumber>
    </recommendedName>
</protein>
<evidence type="ECO:0000313" key="17">
    <source>
        <dbReference type="EMBL" id="KNC20876.1"/>
    </source>
</evidence>
<keyword evidence="9" id="KW-1015">Disulfide bond</keyword>
<dbReference type="Pfam" id="PF00041">
    <property type="entry name" value="fn3"/>
    <property type="match status" value="3"/>
</dbReference>
<keyword evidence="3 12" id="KW-0812">Transmembrane</keyword>
<dbReference type="SUPFAM" id="SSF52799">
    <property type="entry name" value="(Phosphotyrosine protein) phosphatases II"/>
    <property type="match status" value="2"/>
</dbReference>
<dbReference type="EMBL" id="JRES01001699">
    <property type="protein sequence ID" value="KNC20876.1"/>
    <property type="molecule type" value="Genomic_DNA"/>
</dbReference>
<dbReference type="InterPro" id="IPR000387">
    <property type="entry name" value="Tyr_Pase_dom"/>
</dbReference>
<dbReference type="InterPro" id="IPR036116">
    <property type="entry name" value="FN3_sf"/>
</dbReference>
<evidence type="ECO:0000256" key="8">
    <source>
        <dbReference type="ARBA" id="ARBA00023136"/>
    </source>
</evidence>
<dbReference type="InterPro" id="IPR016130">
    <property type="entry name" value="Tyr_Pase_AS"/>
</dbReference>
<evidence type="ECO:0000256" key="12">
    <source>
        <dbReference type="SAM" id="Phobius"/>
    </source>
</evidence>
<dbReference type="SMART" id="SM00060">
    <property type="entry name" value="FN3"/>
    <property type="match status" value="3"/>
</dbReference>
<evidence type="ECO:0000313" key="18">
    <source>
        <dbReference type="Proteomes" id="UP000037069"/>
    </source>
</evidence>
<dbReference type="CDD" id="cd00096">
    <property type="entry name" value="Ig"/>
    <property type="match status" value="1"/>
</dbReference>
<feature type="domain" description="Fibronectin type-III" evidence="16">
    <location>
        <begin position="238"/>
        <end position="333"/>
    </location>
</feature>
<dbReference type="InterPro" id="IPR003961">
    <property type="entry name" value="FN3_dom"/>
</dbReference>
<evidence type="ECO:0000259" key="15">
    <source>
        <dbReference type="PROSITE" id="PS50835"/>
    </source>
</evidence>
<evidence type="ECO:0000256" key="3">
    <source>
        <dbReference type="ARBA" id="ARBA00022692"/>
    </source>
</evidence>
<keyword evidence="10" id="KW-0393">Immunoglobulin domain</keyword>
<feature type="domain" description="Tyrosine-protein phosphatase" evidence="13">
    <location>
        <begin position="896"/>
        <end position="1159"/>
    </location>
</feature>
<evidence type="ECO:0000259" key="13">
    <source>
        <dbReference type="PROSITE" id="PS50055"/>
    </source>
</evidence>
<keyword evidence="4" id="KW-0732">Signal</keyword>
<dbReference type="Pfam" id="PF00102">
    <property type="entry name" value="Y_phosphatase"/>
    <property type="match status" value="2"/>
</dbReference>
<accession>A0A0L0BLG0</accession>
<dbReference type="InterPro" id="IPR013783">
    <property type="entry name" value="Ig-like_fold"/>
</dbReference>
<dbReference type="PANTHER" id="PTHR19134">
    <property type="entry name" value="RECEPTOR-TYPE TYROSINE-PROTEIN PHOSPHATASE"/>
    <property type="match status" value="1"/>
</dbReference>
<keyword evidence="8 12" id="KW-0472">Membrane</keyword>
<keyword evidence="18" id="KW-1185">Reference proteome</keyword>
<evidence type="ECO:0000259" key="14">
    <source>
        <dbReference type="PROSITE" id="PS50056"/>
    </source>
</evidence>
<dbReference type="Pfam" id="PF00047">
    <property type="entry name" value="ig"/>
    <property type="match status" value="1"/>
</dbReference>
<dbReference type="Proteomes" id="UP000037069">
    <property type="component" value="Unassembled WGS sequence"/>
</dbReference>
<feature type="domain" description="Tyrosine-protein phosphatase" evidence="13">
    <location>
        <begin position="1219"/>
        <end position="1332"/>
    </location>
</feature>
<dbReference type="PANTHER" id="PTHR19134:SF495">
    <property type="entry name" value="TYROSINE-PROTEIN PHOSPHATASE 69D"/>
    <property type="match status" value="1"/>
</dbReference>
<dbReference type="SMART" id="SM00194">
    <property type="entry name" value="PTPc"/>
    <property type="match status" value="1"/>
</dbReference>
<reference evidence="17 18" key="1">
    <citation type="journal article" date="2015" name="Nat. Commun.">
        <title>Lucilia cuprina genome unlocks parasitic fly biology to underpin future interventions.</title>
        <authorList>
            <person name="Anstead C.A."/>
            <person name="Korhonen P.K."/>
            <person name="Young N.D."/>
            <person name="Hall R.S."/>
            <person name="Jex A.R."/>
            <person name="Murali S.C."/>
            <person name="Hughes D.S."/>
            <person name="Lee S.F."/>
            <person name="Perry T."/>
            <person name="Stroehlein A.J."/>
            <person name="Ansell B.R."/>
            <person name="Breugelmans B."/>
            <person name="Hofmann A."/>
            <person name="Qu J."/>
            <person name="Dugan S."/>
            <person name="Lee S.L."/>
            <person name="Chao H."/>
            <person name="Dinh H."/>
            <person name="Han Y."/>
            <person name="Doddapaneni H.V."/>
            <person name="Worley K.C."/>
            <person name="Muzny D.M."/>
            <person name="Ioannidis P."/>
            <person name="Waterhouse R.M."/>
            <person name="Zdobnov E.M."/>
            <person name="James P.J."/>
            <person name="Bagnall N.H."/>
            <person name="Kotze A.C."/>
            <person name="Gibbs R.A."/>
            <person name="Richards S."/>
            <person name="Batterham P."/>
            <person name="Gasser R.B."/>
        </authorList>
    </citation>
    <scope>NUCLEOTIDE SEQUENCE [LARGE SCALE GENOMIC DNA]</scope>
    <source>
        <strain evidence="17 18">LS</strain>
        <tissue evidence="17">Full body</tissue>
    </source>
</reference>
<gene>
    <name evidence="17" type="ORF">FF38_04217</name>
</gene>
<dbReference type="FunFam" id="3.90.190.10:FF:000092">
    <property type="entry name" value="Tyrosine-protein phosphatase 69D"/>
    <property type="match status" value="1"/>
</dbReference>
<feature type="transmembrane region" description="Helical" evidence="12">
    <location>
        <begin position="800"/>
        <end position="827"/>
    </location>
</feature>
<evidence type="ECO:0000256" key="7">
    <source>
        <dbReference type="ARBA" id="ARBA00022989"/>
    </source>
</evidence>
<dbReference type="PROSITE" id="PS50056">
    <property type="entry name" value="TYR_PHOSPHATASE_2"/>
    <property type="match status" value="1"/>
</dbReference>
<dbReference type="InterPro" id="IPR007110">
    <property type="entry name" value="Ig-like_dom"/>
</dbReference>
<dbReference type="PROSITE" id="PS50055">
    <property type="entry name" value="TYR_PHOSPHATASE_PTP"/>
    <property type="match status" value="2"/>
</dbReference>
<dbReference type="InterPro" id="IPR050348">
    <property type="entry name" value="Protein-Tyr_Phosphatase"/>
</dbReference>
<dbReference type="PROSITE" id="PS50835">
    <property type="entry name" value="IG_LIKE"/>
    <property type="match status" value="1"/>
</dbReference>
<dbReference type="SMART" id="SM00404">
    <property type="entry name" value="PTPc_motif"/>
    <property type="match status" value="1"/>
</dbReference>
<dbReference type="Gene3D" id="2.60.40.10">
    <property type="entry name" value="Immunoglobulins"/>
    <property type="match status" value="5"/>
</dbReference>
<dbReference type="InterPro" id="IPR036179">
    <property type="entry name" value="Ig-like_dom_sf"/>
</dbReference>
<dbReference type="EC" id="3.1.3.48" evidence="2"/>
<dbReference type="PRINTS" id="PR00700">
    <property type="entry name" value="PRTYPHPHTASE"/>
</dbReference>
<dbReference type="CDD" id="cd00047">
    <property type="entry name" value="PTPc"/>
    <property type="match status" value="1"/>
</dbReference>
<dbReference type="InterPro" id="IPR029021">
    <property type="entry name" value="Prot-tyrosine_phosphatase-like"/>
</dbReference>
<evidence type="ECO:0000256" key="9">
    <source>
        <dbReference type="ARBA" id="ARBA00023157"/>
    </source>
</evidence>
<dbReference type="InterPro" id="IPR000242">
    <property type="entry name" value="PTP_cat"/>
</dbReference>
<evidence type="ECO:0000256" key="11">
    <source>
        <dbReference type="ARBA" id="ARBA00051722"/>
    </source>
</evidence>
<evidence type="ECO:0000256" key="2">
    <source>
        <dbReference type="ARBA" id="ARBA00013064"/>
    </source>
</evidence>
<dbReference type="Gene3D" id="3.90.190.10">
    <property type="entry name" value="Protein tyrosine phosphatase superfamily"/>
    <property type="match status" value="2"/>
</dbReference>
<keyword evidence="6" id="KW-0904">Protein phosphatase</keyword>
<keyword evidence="7 12" id="KW-1133">Transmembrane helix</keyword>
<dbReference type="PROSITE" id="PS50853">
    <property type="entry name" value="FN3"/>
    <property type="match status" value="3"/>
</dbReference>
<dbReference type="FunFam" id="2.60.40.10:FF:002129">
    <property type="entry name" value="Tyrosine-protein phosphatase 69D"/>
    <property type="match status" value="1"/>
</dbReference>
<feature type="domain" description="Fibronectin type-III" evidence="16">
    <location>
        <begin position="335"/>
        <end position="436"/>
    </location>
</feature>
<comment type="subcellular location">
    <subcellularLocation>
        <location evidence="1">Membrane</location>
        <topology evidence="1">Single-pass membrane protein</topology>
    </subcellularLocation>
</comment>
<feature type="domain" description="Ig-like" evidence="15">
    <location>
        <begin position="133"/>
        <end position="231"/>
    </location>
</feature>
<dbReference type="FunFam" id="2.60.40.10:FF:001818">
    <property type="entry name" value="Tyrosine-protein phosphatase 69D"/>
    <property type="match status" value="1"/>
</dbReference>
<feature type="domain" description="Fibronectin type-III" evidence="16">
    <location>
        <begin position="440"/>
        <end position="552"/>
    </location>
</feature>
<evidence type="ECO:0000259" key="16">
    <source>
        <dbReference type="PROSITE" id="PS50853"/>
    </source>
</evidence>
<dbReference type="GO" id="GO:0048666">
    <property type="term" value="P:neuron development"/>
    <property type="evidence" value="ECO:0007669"/>
    <property type="project" value="UniProtKB-ARBA"/>
</dbReference>
<evidence type="ECO:0000256" key="10">
    <source>
        <dbReference type="ARBA" id="ARBA00023319"/>
    </source>
</evidence>
<evidence type="ECO:0000256" key="5">
    <source>
        <dbReference type="ARBA" id="ARBA00022801"/>
    </source>
</evidence>
<evidence type="ECO:0000256" key="4">
    <source>
        <dbReference type="ARBA" id="ARBA00022729"/>
    </source>
</evidence>
<dbReference type="GO" id="GO:0009653">
    <property type="term" value="P:anatomical structure morphogenesis"/>
    <property type="evidence" value="ECO:0007669"/>
    <property type="project" value="UniProtKB-ARBA"/>
</dbReference>
<name>A0A0L0BLG0_LUCCU</name>
<dbReference type="GO" id="GO:0005001">
    <property type="term" value="F:transmembrane receptor protein tyrosine phosphatase activity"/>
    <property type="evidence" value="ECO:0007669"/>
    <property type="project" value="UniProtKB-ARBA"/>
</dbReference>
<keyword evidence="5" id="KW-0378">Hydrolase</keyword>
<dbReference type="CDD" id="cd00063">
    <property type="entry name" value="FN3"/>
    <property type="match status" value="3"/>
</dbReference>
<sequence>MTFCICLRQILFIFASLNVLYLSVFIAECECKTEQTQGLVNIPVGENFTIKCFSSDKNSTWKFKEKIFDLNTRSSVSTERNDNNTNEISERQELYQITLFISNIQISDEGLYTCESIETGLITKIFIQPYLIPQIRKVNGLKVKQKIGNPVKFFCVIEIYPQNVTLQKQLKWLKDENVFDFLDQSSNIEKINVTHVNFTLELTEVYKKENGSYACVIYASNGEEITRKNIALLVMDEPKVNIEYVKAVGADKIYLNWTVNNGNDPVQKYFIQYLQEGNPELRYYKDIIGGGNTSYVLENFFPNTSYILRISAKNSIGNGDAFQYPFPVRTLERDPIFIPKVKTTGSTASTITIGWDPPPLDLIPYVQYYELVVSEAGDVPKIVEEAVYQQNSRNLPYMFDNLKTATEYEFKVRACCDLTKLCGPWSDIVNGTTMDGIASKPTNLKVLCINNNVSKINTVDIAWMHPEKPNGKVISYQIQLEGVATYKLNGKTHNETWGPKIRRIDEPNYHTTYDGVVPNTNYTVTVSAITRHRKTGESAIGKCTMPVSVPESISRIMWTKVRINSEKCVLKAFIPRVSERNGPICCYRLYLIRMKNNNAELPPPSKLNISNYHEVHGTNNTMGGVYLAEMFSGNNFKSEIFLGDGKRYFEHDGLKADDMDKDCNQCVDERLYSETTLLNLPAFNTISLNYSVANDNDGNMGTNLTDEASQILSTKKSSNFKVLNGNGENYGSTASNERVGYKGAYDVYDGEIDMNSNYTGYLEVIVRNETSVLRAYSNYFEVITPGISEEQLFIQDDVAAILNIVILFLAILIGIVLVFSLILCFVYRVNTKNTGSTEEVISLRDSLSRVLFGGRSNNHRHFIGTANGKVADIGPIHKSDLYMAYKNRHKDTDYGFLREYEMLPNRFSDRTTKNSDLKENGPKNRYPDIKAYDQTRVKLSQINGIHGSDYINANFVIGYKERKKFICAQGPMDSTINDFWRMIWEQHLEIIVMLTNLEEYNKTKCSKYWPEKIMDVKQYGDITVKFVSEKKNGDYLVRSLDIYKRNSVNEEEEESRQITQYHYLVWKDFMAPEHPQALIKFIRHINAVYSVQRGPILVHCSAGVGRTGTLVALDSLLQQLEEESQVSIFNTVCDLRHQRNFLVQSLKQYIFLYRALLDTAHLGITEINAVGLSSAIENLKSKAEDGREKCKLEIEFEKLQTINDETNKSCSVGSSEHNLLKNRSELIGEGTRRCPRYWADDEIQFEHILVKYMQSESCPYYTRREFNVTNCKINDTIHVTQFQYNGWPTVEGEVPEVCRGIIELVDQALSHHSKEKNIEVLYLLLCTIRVPT</sequence>
<dbReference type="InterPro" id="IPR003599">
    <property type="entry name" value="Ig_sub"/>
</dbReference>
<dbReference type="SUPFAM" id="SSF49265">
    <property type="entry name" value="Fibronectin type III"/>
    <property type="match status" value="2"/>
</dbReference>
<dbReference type="PROSITE" id="PS00383">
    <property type="entry name" value="TYR_PHOSPHATASE_1"/>
    <property type="match status" value="1"/>
</dbReference>
<evidence type="ECO:0000256" key="1">
    <source>
        <dbReference type="ARBA" id="ARBA00004167"/>
    </source>
</evidence>
<dbReference type="OrthoDB" id="9880441at2759"/>
<feature type="domain" description="Tyrosine specific protein phosphatases" evidence="14">
    <location>
        <begin position="1079"/>
        <end position="1150"/>
    </location>
</feature>